<dbReference type="AlphaFoldDB" id="A0A7M5XEY0"/>
<feature type="compositionally biased region" description="Low complexity" evidence="1">
    <location>
        <begin position="38"/>
        <end position="50"/>
    </location>
</feature>
<dbReference type="GeneID" id="136814130"/>
<dbReference type="InterPro" id="IPR040263">
    <property type="entry name" value="PWP3A_3B_4"/>
</dbReference>
<evidence type="ECO:0000313" key="5">
    <source>
        <dbReference type="Proteomes" id="UP000594262"/>
    </source>
</evidence>
<dbReference type="PANTHER" id="PTHR31333">
    <property type="entry name" value="PWWP DOMAIN-CONTAINING DNA REPAIR FACTOR 3 FAMILY MEMBER"/>
    <property type="match status" value="1"/>
</dbReference>
<organism evidence="4 5">
    <name type="scientific">Clytia hemisphaerica</name>
    <dbReference type="NCBI Taxonomy" id="252671"/>
    <lineage>
        <taxon>Eukaryota</taxon>
        <taxon>Metazoa</taxon>
        <taxon>Cnidaria</taxon>
        <taxon>Hydrozoa</taxon>
        <taxon>Hydroidolina</taxon>
        <taxon>Leptothecata</taxon>
        <taxon>Obeliida</taxon>
        <taxon>Clytiidae</taxon>
        <taxon>Clytia</taxon>
    </lineage>
</organism>
<dbReference type="EnsemblMetazoa" id="CLYHEMT022344.1">
    <property type="protein sequence ID" value="CLYHEMP022344.1"/>
    <property type="gene ID" value="CLYHEMG022344"/>
</dbReference>
<evidence type="ECO:0000259" key="3">
    <source>
        <dbReference type="Pfam" id="PF20886"/>
    </source>
</evidence>
<protein>
    <recommendedName>
        <fullName evidence="6">PWWP domain-containing protein</fullName>
    </recommendedName>
</protein>
<dbReference type="OrthoDB" id="5970727at2759"/>
<evidence type="ECO:0000259" key="2">
    <source>
        <dbReference type="Pfam" id="PF20884"/>
    </source>
</evidence>
<feature type="region of interest" description="Disordered" evidence="1">
    <location>
        <begin position="172"/>
        <end position="223"/>
    </location>
</feature>
<dbReference type="Pfam" id="PF20884">
    <property type="entry name" value="MUM1-like_PWWP"/>
    <property type="match status" value="1"/>
</dbReference>
<feature type="domain" description="PWWP" evidence="3">
    <location>
        <begin position="286"/>
        <end position="359"/>
    </location>
</feature>
<dbReference type="Proteomes" id="UP000594262">
    <property type="component" value="Unplaced"/>
</dbReference>
<evidence type="ECO:0000256" key="1">
    <source>
        <dbReference type="SAM" id="MobiDB-lite"/>
    </source>
</evidence>
<keyword evidence="5" id="KW-1185">Reference proteome</keyword>
<dbReference type="CDD" id="cd06080">
    <property type="entry name" value="PWWP_MUM1-like"/>
    <property type="match status" value="1"/>
</dbReference>
<feature type="compositionally biased region" description="Acidic residues" evidence="1">
    <location>
        <begin position="172"/>
        <end position="188"/>
    </location>
</feature>
<accession>A0A7M5XEY0</accession>
<dbReference type="InterPro" id="IPR035504">
    <property type="entry name" value="MUM1-like_PWWP"/>
</dbReference>
<sequence>MVKRKKKKKDASTTNELKKSSTDASATTSEIPCTPTRSNSSSSISSNNSDSDGDFLPSPLKRKRESGFEQGDLVFAKFNKFPYWPALFHSNCPKKKKANVYFFDYASLENKKTFAVSVKSIKPYRCAEKSDLIASGTEKYKEEYSSGVERALDYLQKRAVGKVHNFFEDVETTVSEEEDQSEHEEDLNNVEPIKTQNGGRRSDEGEAGNESEPESVASASNKPSFTSVLNAMEKKSKKKKKNMSTKYMNYILLNGKDLTHEIMSGRLKCARHDWFFYGSQKEKNQLKYMAGFGPISTENEIDKLIEKLKDWYTEYRKTLIPKNVNVISYIHDVLMPEVIVASIRCVKRLSRQKAEKRFLEPW</sequence>
<proteinExistence type="predicted"/>
<dbReference type="PANTHER" id="PTHR31333:SF6">
    <property type="entry name" value="MUM1 LIKE 1"/>
    <property type="match status" value="1"/>
</dbReference>
<dbReference type="Pfam" id="PF20886">
    <property type="entry name" value="PWP3A-B_C"/>
    <property type="match status" value="1"/>
</dbReference>
<feature type="domain" description="MUM1-like PWWP" evidence="2">
    <location>
        <begin position="68"/>
        <end position="143"/>
    </location>
</feature>
<feature type="region of interest" description="Disordered" evidence="1">
    <location>
        <begin position="1"/>
        <end position="61"/>
    </location>
</feature>
<reference evidence="4" key="1">
    <citation type="submission" date="2021-01" db="UniProtKB">
        <authorList>
            <consortium name="EnsemblMetazoa"/>
        </authorList>
    </citation>
    <scope>IDENTIFICATION</scope>
</reference>
<evidence type="ECO:0000313" key="4">
    <source>
        <dbReference type="EnsemblMetazoa" id="CLYHEMP022344.1"/>
    </source>
</evidence>
<evidence type="ECO:0008006" key="6">
    <source>
        <dbReference type="Google" id="ProtNLM"/>
    </source>
</evidence>
<name>A0A7M5XEY0_9CNID</name>
<dbReference type="InterPro" id="IPR048795">
    <property type="entry name" value="PWP3A_3B_4_C"/>
</dbReference>
<dbReference type="SUPFAM" id="SSF63748">
    <property type="entry name" value="Tudor/PWWP/MBT"/>
    <property type="match status" value="1"/>
</dbReference>
<dbReference type="Gene3D" id="2.30.30.140">
    <property type="match status" value="1"/>
</dbReference>
<dbReference type="RefSeq" id="XP_066926743.1">
    <property type="nucleotide sequence ID" value="XM_067070642.1"/>
</dbReference>